<comment type="caution">
    <text evidence="2">The sequence shown here is derived from an EMBL/GenBank/DDBJ whole genome shotgun (WGS) entry which is preliminary data.</text>
</comment>
<keyword evidence="1" id="KW-0472">Membrane</keyword>
<feature type="transmembrane region" description="Helical" evidence="1">
    <location>
        <begin position="59"/>
        <end position="76"/>
    </location>
</feature>
<organism evidence="2 3">
    <name type="scientific">Ochrobactrum quorumnocens</name>
    <dbReference type="NCBI Taxonomy" id="271865"/>
    <lineage>
        <taxon>Bacteria</taxon>
        <taxon>Pseudomonadati</taxon>
        <taxon>Pseudomonadota</taxon>
        <taxon>Alphaproteobacteria</taxon>
        <taxon>Hyphomicrobiales</taxon>
        <taxon>Brucellaceae</taxon>
        <taxon>Brucella/Ochrobactrum group</taxon>
        <taxon>Ochrobactrum</taxon>
    </lineage>
</organism>
<dbReference type="AlphaFoldDB" id="A0A5N1JZ11"/>
<gene>
    <name evidence="2" type="ORF">F3W84_13955</name>
</gene>
<keyword evidence="1" id="KW-1133">Transmembrane helix</keyword>
<dbReference type="InterPro" id="IPR021484">
    <property type="entry name" value="DUF3137"/>
</dbReference>
<dbReference type="Proteomes" id="UP000327108">
    <property type="component" value="Unassembled WGS sequence"/>
</dbReference>
<protein>
    <submittedName>
        <fullName evidence="2">DUF3137 domain-containing protein</fullName>
    </submittedName>
</protein>
<proteinExistence type="predicted"/>
<evidence type="ECO:0000256" key="1">
    <source>
        <dbReference type="SAM" id="Phobius"/>
    </source>
</evidence>
<dbReference type="EMBL" id="VYXQ01000012">
    <property type="protein sequence ID" value="KAA9367501.1"/>
    <property type="molecule type" value="Genomic_DNA"/>
</dbReference>
<keyword evidence="1" id="KW-0812">Transmembrane</keyword>
<dbReference type="Pfam" id="PF11335">
    <property type="entry name" value="DUF3137"/>
    <property type="match status" value="1"/>
</dbReference>
<name>A0A5N1JZ11_9HYPH</name>
<evidence type="ECO:0000313" key="2">
    <source>
        <dbReference type="EMBL" id="KAA9367501.1"/>
    </source>
</evidence>
<sequence length="314" mass="35007">MTTALEDPRSAPFSDRLDQTALLDLLEKAETKRKQALSASLCLAFGFGAQVSQLSLFDVAIIGPYVAALMIAALCWECSNRLWRISALRLIAPQIGASFGQTRFLTGWEALDFEQWLKDLFASNGSKSTSWQTAGLYRDVSYRFSEQLISHPRLNKTAGREPASYHYLIEISVPLPFVGRLEIMPAAAISSLFDTVTRDAFRPDRRVHTGDPQFDQVFSVHADKGASDTELLTPAVRQILLAIAAENQSLKLQAGFENGWFHLVFPIPEASFSSLSLLTPMPSLIRSTQRICWQLTFAQRLIDRFMGDYRGPLG</sequence>
<accession>A0A5N1JZ11</accession>
<keyword evidence="3" id="KW-1185">Reference proteome</keyword>
<evidence type="ECO:0000313" key="3">
    <source>
        <dbReference type="Proteomes" id="UP000327108"/>
    </source>
</evidence>
<reference evidence="2 3" key="1">
    <citation type="submission" date="2019-09" db="EMBL/GenBank/DDBJ databases">
        <title>Biological control of the noxious weed angled onion (Allium triquetrum) thwarted by endophytic bacteria in Victoria, Australia.</title>
        <authorList>
            <person name="Tehranchian P."/>
            <person name="Adair R.J."/>
            <person name="Van T.H."/>
            <person name="Morrison P.D."/>
            <person name="Williams H."/>
            <person name="Lawrie A.C."/>
        </authorList>
    </citation>
    <scope>NUCLEOTIDE SEQUENCE [LARGE SCALE GENOMIC DNA]</scope>
    <source>
        <strain evidence="2 3">RPTAtOch1</strain>
    </source>
</reference>